<sequence>MPFHAPAIVSSSIASPLVRAGPTATMSPVFPSSSGTPGLAERFAASPLADIGPYGFLTAPPLTPAPVADNSLHNTSTSAAAINVADSFEHGIEAAFSRRIFSGLNLDKADRSKPHHWHLTASPEDRLLVVLRVLKRSGFVTLGDFLCTLFQNSGYNTHPTVYMSISAFLNRTSKEGTQPIDIIRLLFNHPKAQVFKDRKPTLPSFPSRPRYALPPSLRIQSSLPLMISSSTRNDILDFALSEIAAVVDKEAKSLAVPDSPLACKKNLQWSDLYNFSLTEAEELFAHQAPALFTISSTVAISPDARKKLEKQVRSQEPLPMPVAEEEETFAFDPSSNGAPIEESIENDRDGEPRRNAWLIMTVALSMLMFARYRVANMLAMFIGVLLFTCNAHHDIFRLSSRVGLSISYSTTVDRLRTLAKDSDLTLQAWGKKLASGIPWFQALFDNVNKYQRVWRQTLGHRNQLHSGTAATLVKLEDIPPGAMDQEPLLERLRSGARRSLTVEELERDIDWQHLMDIGKASILRIWVKWIPSLLKHRGVVEKFFFEEFKKHRLPLRISEIQTLRCSNIDEAITTGVARVIQYIFCKQLRIRPEWLHKCLVFVCGDQPSVDRLRKVKRFMAKCFTPFERHDWVIPRVELWHIKWAWQKYIFKMHWWPGLGKDIFGLHHDCVLLGREKFNADKCEFYSAHHILEARFDALALDVLRLLCQELSSTSPDGNLLDTLEAYFSSEGEFTNYSLEQLTGLAENVYNRYLRLSAYDDSQDFCLRDEDIHGPAYVVGESVNAEGVTDKPEITKKTQRRRGGKAHTPGKQFEACKGDQQLMNTVNFMRMTFWYREFCASVAEGDPGRVHEIIKVLRFSFWGAGATNYGNELLELACNFLKEYPEDLKIAHLNNWLVNRSGRPGHCHELDLLQEHHNFWLKRLFQKKTMDFDSSFLKECVGLNLSGFGHLRERFTENFGLNKTSGKHTPANARNDINRLGRHYHEANILSFCPGRKQPYEVPNEFGNGVAKLHEGQLHIFLDRTLHGVEPDTLSPQETMSDSDINIEGGISLTNPITLVDGVASLTHFNSPISEDYT</sequence>
<dbReference type="Pfam" id="PF20231">
    <property type="entry name" value="DUF6589"/>
    <property type="match status" value="1"/>
</dbReference>
<reference evidence="2 3" key="1">
    <citation type="submission" date="2022-09" db="EMBL/GenBank/DDBJ databases">
        <authorList>
            <person name="Palmer J.M."/>
        </authorList>
    </citation>
    <scope>NUCLEOTIDE SEQUENCE [LARGE SCALE GENOMIC DNA]</scope>
    <source>
        <strain evidence="2 3">DSM 7382</strain>
    </source>
</reference>
<dbReference type="InterPro" id="IPR046496">
    <property type="entry name" value="DUF6589"/>
</dbReference>
<dbReference type="Proteomes" id="UP001385951">
    <property type="component" value="Unassembled WGS sequence"/>
</dbReference>
<evidence type="ECO:0000259" key="1">
    <source>
        <dbReference type="Pfam" id="PF20231"/>
    </source>
</evidence>
<dbReference type="EMBL" id="JASBNA010000026">
    <property type="protein sequence ID" value="KAK7684237.1"/>
    <property type="molecule type" value="Genomic_DNA"/>
</dbReference>
<name>A0AAW0G3V7_9APHY</name>
<protein>
    <recommendedName>
        <fullName evidence="1">DUF6589 domain-containing protein</fullName>
    </recommendedName>
</protein>
<organism evidence="2 3">
    <name type="scientific">Cerrena zonata</name>
    <dbReference type="NCBI Taxonomy" id="2478898"/>
    <lineage>
        <taxon>Eukaryota</taxon>
        <taxon>Fungi</taxon>
        <taxon>Dikarya</taxon>
        <taxon>Basidiomycota</taxon>
        <taxon>Agaricomycotina</taxon>
        <taxon>Agaricomycetes</taxon>
        <taxon>Polyporales</taxon>
        <taxon>Cerrenaceae</taxon>
        <taxon>Cerrena</taxon>
    </lineage>
</organism>
<gene>
    <name evidence="2" type="ORF">QCA50_012561</name>
</gene>
<proteinExistence type="predicted"/>
<keyword evidence="3" id="KW-1185">Reference proteome</keyword>
<accession>A0AAW0G3V7</accession>
<evidence type="ECO:0000313" key="3">
    <source>
        <dbReference type="Proteomes" id="UP001385951"/>
    </source>
</evidence>
<comment type="caution">
    <text evidence="2">The sequence shown here is derived from an EMBL/GenBank/DDBJ whole genome shotgun (WGS) entry which is preliminary data.</text>
</comment>
<feature type="domain" description="DUF6589" evidence="1">
    <location>
        <begin position="496"/>
        <end position="967"/>
    </location>
</feature>
<dbReference type="AlphaFoldDB" id="A0AAW0G3V7"/>
<evidence type="ECO:0000313" key="2">
    <source>
        <dbReference type="EMBL" id="KAK7684237.1"/>
    </source>
</evidence>